<dbReference type="InterPro" id="IPR036161">
    <property type="entry name" value="RPB6/omega-like_sf"/>
</dbReference>
<comment type="function">
    <text evidence="11">Promotes RNA polymerase assembly. Latches the N- and C-terminal regions of the beta' subunit thereby facilitating its interaction with the beta and alpha subunits.</text>
</comment>
<evidence type="ECO:0000256" key="1">
    <source>
        <dbReference type="ARBA" id="ARBA00006711"/>
    </source>
</evidence>
<keyword evidence="7 11" id="KW-0804">Transcription</keyword>
<reference evidence="12 13" key="1">
    <citation type="submission" date="2015-05" db="EMBL/GenBank/DDBJ databases">
        <authorList>
            <person name="Wang D.B."/>
            <person name="Wang M."/>
        </authorList>
    </citation>
    <scope>NUCLEOTIDE SEQUENCE [LARGE SCALE GENOMIC DNA]</scope>
    <source>
        <strain evidence="12 13">IMCC 12053</strain>
    </source>
</reference>
<evidence type="ECO:0000256" key="11">
    <source>
        <dbReference type="HAMAP-Rule" id="MF_00366"/>
    </source>
</evidence>
<evidence type="ECO:0000256" key="7">
    <source>
        <dbReference type="ARBA" id="ARBA00023163"/>
    </source>
</evidence>
<dbReference type="OrthoDB" id="9796300at2"/>
<dbReference type="Pfam" id="PF01192">
    <property type="entry name" value="RNA_pol_Rpb6"/>
    <property type="match status" value="1"/>
</dbReference>
<proteinExistence type="inferred from homology"/>
<evidence type="ECO:0000256" key="3">
    <source>
        <dbReference type="ARBA" id="ARBA00013725"/>
    </source>
</evidence>
<evidence type="ECO:0000256" key="5">
    <source>
        <dbReference type="ARBA" id="ARBA00022679"/>
    </source>
</evidence>
<keyword evidence="5 11" id="KW-0808">Transferase</keyword>
<name>A0A0N9ZID4_9RHOB</name>
<dbReference type="SUPFAM" id="SSF63562">
    <property type="entry name" value="RPB6/omega subunit-like"/>
    <property type="match status" value="1"/>
</dbReference>
<dbReference type="InterPro" id="IPR003716">
    <property type="entry name" value="DNA-dir_RNA_pol_omega"/>
</dbReference>
<dbReference type="EMBL" id="CP012023">
    <property type="protein sequence ID" value="ALI55475.1"/>
    <property type="molecule type" value="Genomic_DNA"/>
</dbReference>
<dbReference type="InterPro" id="IPR006110">
    <property type="entry name" value="Pol_omega/Rpo6/RPB6"/>
</dbReference>
<dbReference type="PANTHER" id="PTHR34476:SF1">
    <property type="entry name" value="DNA-DIRECTED RNA POLYMERASE SUBUNIT OMEGA"/>
    <property type="match status" value="1"/>
</dbReference>
<evidence type="ECO:0000256" key="9">
    <source>
        <dbReference type="ARBA" id="ARBA00030998"/>
    </source>
</evidence>
<dbReference type="SMART" id="SM01409">
    <property type="entry name" value="RNA_pol_Rpb6"/>
    <property type="match status" value="1"/>
</dbReference>
<dbReference type="STRING" id="1397108.IMCC12053_1528"/>
<evidence type="ECO:0000256" key="2">
    <source>
        <dbReference type="ARBA" id="ARBA00012418"/>
    </source>
</evidence>
<keyword evidence="6 11" id="KW-0548">Nucleotidyltransferase</keyword>
<organism evidence="12 13">
    <name type="scientific">Celeribacter marinus</name>
    <dbReference type="NCBI Taxonomy" id="1397108"/>
    <lineage>
        <taxon>Bacteria</taxon>
        <taxon>Pseudomonadati</taxon>
        <taxon>Pseudomonadota</taxon>
        <taxon>Alphaproteobacteria</taxon>
        <taxon>Rhodobacterales</taxon>
        <taxon>Roseobacteraceae</taxon>
        <taxon>Celeribacter</taxon>
    </lineage>
</organism>
<keyword evidence="4 11" id="KW-0240">DNA-directed RNA polymerase</keyword>
<dbReference type="RefSeq" id="WP_062217449.1">
    <property type="nucleotide sequence ID" value="NZ_CP012023.1"/>
</dbReference>
<evidence type="ECO:0000256" key="6">
    <source>
        <dbReference type="ARBA" id="ARBA00022695"/>
    </source>
</evidence>
<dbReference type="GO" id="GO:0000428">
    <property type="term" value="C:DNA-directed RNA polymerase complex"/>
    <property type="evidence" value="ECO:0007669"/>
    <property type="project" value="UniProtKB-KW"/>
</dbReference>
<dbReference type="HAMAP" id="MF_00366">
    <property type="entry name" value="RNApol_bact_RpoZ"/>
    <property type="match status" value="1"/>
</dbReference>
<evidence type="ECO:0000256" key="10">
    <source>
        <dbReference type="ARBA" id="ARBA00048552"/>
    </source>
</evidence>
<evidence type="ECO:0000313" key="13">
    <source>
        <dbReference type="Proteomes" id="UP000064920"/>
    </source>
</evidence>
<protein>
    <recommendedName>
        <fullName evidence="3 11">DNA-directed RNA polymerase subunit omega</fullName>
        <shortName evidence="11">RNAP omega subunit</shortName>
        <ecNumber evidence="2 11">2.7.7.6</ecNumber>
    </recommendedName>
    <alternativeName>
        <fullName evidence="9 11">RNA polymerase omega subunit</fullName>
    </alternativeName>
    <alternativeName>
        <fullName evidence="8 11">Transcriptase subunit omega</fullName>
    </alternativeName>
</protein>
<dbReference type="PANTHER" id="PTHR34476">
    <property type="entry name" value="DNA-DIRECTED RNA POLYMERASE SUBUNIT OMEGA"/>
    <property type="match status" value="1"/>
</dbReference>
<dbReference type="Gene3D" id="3.90.940.10">
    <property type="match status" value="1"/>
</dbReference>
<dbReference type="GO" id="GO:0006351">
    <property type="term" value="P:DNA-templated transcription"/>
    <property type="evidence" value="ECO:0007669"/>
    <property type="project" value="UniProtKB-UniRule"/>
</dbReference>
<evidence type="ECO:0000256" key="8">
    <source>
        <dbReference type="ARBA" id="ARBA00029924"/>
    </source>
</evidence>
<dbReference type="Proteomes" id="UP000064920">
    <property type="component" value="Chromosome"/>
</dbReference>
<dbReference type="EC" id="2.7.7.6" evidence="2 11"/>
<evidence type="ECO:0000256" key="4">
    <source>
        <dbReference type="ARBA" id="ARBA00022478"/>
    </source>
</evidence>
<keyword evidence="13" id="KW-1185">Reference proteome</keyword>
<dbReference type="GO" id="GO:0003899">
    <property type="term" value="F:DNA-directed RNA polymerase activity"/>
    <property type="evidence" value="ECO:0007669"/>
    <property type="project" value="UniProtKB-UniRule"/>
</dbReference>
<sequence>MARVTVEDCVDKVPNRFELVMLASHRAREIAAGSPLTVDRDNDKNPVVALREIADETQSADALRERAIEFHQTQIEVDEPEEDQMALLMGQETDKPADDEMSEEKLLRALMEAQGQQ</sequence>
<evidence type="ECO:0000313" key="12">
    <source>
        <dbReference type="EMBL" id="ALI55475.1"/>
    </source>
</evidence>
<accession>A0A0N9ZID4</accession>
<comment type="subunit">
    <text evidence="11">The RNAP catalytic core consists of 2 alpha, 1 beta, 1 beta' and 1 omega subunit. When a sigma factor is associated with the core the holoenzyme is formed, which can initiate transcription.</text>
</comment>
<dbReference type="GO" id="GO:0003677">
    <property type="term" value="F:DNA binding"/>
    <property type="evidence" value="ECO:0007669"/>
    <property type="project" value="UniProtKB-UniRule"/>
</dbReference>
<comment type="catalytic activity">
    <reaction evidence="10 11">
        <text>RNA(n) + a ribonucleoside 5'-triphosphate = RNA(n+1) + diphosphate</text>
        <dbReference type="Rhea" id="RHEA:21248"/>
        <dbReference type="Rhea" id="RHEA-COMP:14527"/>
        <dbReference type="Rhea" id="RHEA-COMP:17342"/>
        <dbReference type="ChEBI" id="CHEBI:33019"/>
        <dbReference type="ChEBI" id="CHEBI:61557"/>
        <dbReference type="ChEBI" id="CHEBI:140395"/>
        <dbReference type="EC" id="2.7.7.6"/>
    </reaction>
</comment>
<comment type="similarity">
    <text evidence="1 11">Belongs to the RNA polymerase subunit omega family.</text>
</comment>
<dbReference type="AlphaFoldDB" id="A0A0N9ZID4"/>
<gene>
    <name evidence="11" type="primary">rpoZ</name>
    <name evidence="12" type="ORF">IMCC12053_1528</name>
</gene>
<dbReference type="NCBIfam" id="TIGR00690">
    <property type="entry name" value="rpoZ"/>
    <property type="match status" value="1"/>
</dbReference>
<dbReference type="PATRIC" id="fig|1397108.4.peg.1563"/>
<dbReference type="KEGG" id="cmar:IMCC12053_1528"/>